<dbReference type="AlphaFoldDB" id="A0A433D880"/>
<dbReference type="InterPro" id="IPR019734">
    <property type="entry name" value="TPR_rpt"/>
</dbReference>
<dbReference type="InterPro" id="IPR011990">
    <property type="entry name" value="TPR-like_helical_dom_sf"/>
</dbReference>
<feature type="repeat" description="TPR" evidence="7">
    <location>
        <begin position="23"/>
        <end position="56"/>
    </location>
</feature>
<dbReference type="SUPFAM" id="SSF48371">
    <property type="entry name" value="ARM repeat"/>
    <property type="match status" value="1"/>
</dbReference>
<dbReference type="Proteomes" id="UP000268093">
    <property type="component" value="Unassembled WGS sequence"/>
</dbReference>
<comment type="caution">
    <text evidence="10">The sequence shown here is derived from an EMBL/GenBank/DDBJ whole genome shotgun (WGS) entry which is preliminary data.</text>
</comment>
<keyword evidence="2" id="KW-0217">Developmental protein</keyword>
<dbReference type="Gene3D" id="1.25.40.10">
    <property type="entry name" value="Tetratricopeptide repeat domain"/>
    <property type="match status" value="1"/>
</dbReference>
<evidence type="ECO:0000256" key="2">
    <source>
        <dbReference type="ARBA" id="ARBA00022473"/>
    </source>
</evidence>
<keyword evidence="11" id="KW-1185">Reference proteome</keyword>
<evidence type="ECO:0000256" key="7">
    <source>
        <dbReference type="PROSITE-ProRule" id="PRU00339"/>
    </source>
</evidence>
<evidence type="ECO:0000256" key="6">
    <source>
        <dbReference type="ARBA" id="ARBA00023186"/>
    </source>
</evidence>
<evidence type="ECO:0000256" key="1">
    <source>
        <dbReference type="ARBA" id="ARBA00004556"/>
    </source>
</evidence>
<name>A0A433D880_9FUNG</name>
<proteinExistence type="predicted"/>
<evidence type="ECO:0000259" key="9">
    <source>
        <dbReference type="Pfam" id="PF11701"/>
    </source>
</evidence>
<dbReference type="Pfam" id="PF11701">
    <property type="entry name" value="UNC45-central"/>
    <property type="match status" value="1"/>
</dbReference>
<dbReference type="SUPFAM" id="SSF48452">
    <property type="entry name" value="TPR-like"/>
    <property type="match status" value="1"/>
</dbReference>
<dbReference type="OrthoDB" id="199930at2759"/>
<reference evidence="10 11" key="1">
    <citation type="journal article" date="2018" name="New Phytol.">
        <title>Phylogenomics of Endogonaceae and evolution of mycorrhizas within Mucoromycota.</title>
        <authorList>
            <person name="Chang Y."/>
            <person name="Desiro A."/>
            <person name="Na H."/>
            <person name="Sandor L."/>
            <person name="Lipzen A."/>
            <person name="Clum A."/>
            <person name="Barry K."/>
            <person name="Grigoriev I.V."/>
            <person name="Martin F.M."/>
            <person name="Stajich J.E."/>
            <person name="Smith M.E."/>
            <person name="Bonito G."/>
            <person name="Spatafora J.W."/>
        </authorList>
    </citation>
    <scope>NUCLEOTIDE SEQUENCE [LARGE SCALE GENOMIC DNA]</scope>
    <source>
        <strain evidence="10 11">GMNB39</strain>
    </source>
</reference>
<evidence type="ECO:0000256" key="8">
    <source>
        <dbReference type="SAM" id="MobiDB-lite"/>
    </source>
</evidence>
<keyword evidence="4" id="KW-0517">Myogenesis</keyword>
<dbReference type="EMBL" id="RBNI01005006">
    <property type="protein sequence ID" value="RUP47064.1"/>
    <property type="molecule type" value="Genomic_DNA"/>
</dbReference>
<keyword evidence="3" id="KW-0963">Cytoplasm</keyword>
<dbReference type="InterPro" id="IPR016024">
    <property type="entry name" value="ARM-type_fold"/>
</dbReference>
<dbReference type="GO" id="GO:0048471">
    <property type="term" value="C:perinuclear region of cytoplasm"/>
    <property type="evidence" value="ECO:0007669"/>
    <property type="project" value="UniProtKB-SubCell"/>
</dbReference>
<organism evidence="10 11">
    <name type="scientific">Jimgerdemannia flammicorona</name>
    <dbReference type="NCBI Taxonomy" id="994334"/>
    <lineage>
        <taxon>Eukaryota</taxon>
        <taxon>Fungi</taxon>
        <taxon>Fungi incertae sedis</taxon>
        <taxon>Mucoromycota</taxon>
        <taxon>Mucoromycotina</taxon>
        <taxon>Endogonomycetes</taxon>
        <taxon>Endogonales</taxon>
        <taxon>Endogonaceae</taxon>
        <taxon>Jimgerdemannia</taxon>
    </lineage>
</organism>
<comment type="subcellular location">
    <subcellularLocation>
        <location evidence="1">Cytoplasm</location>
        <location evidence="1">Perinuclear region</location>
    </subcellularLocation>
</comment>
<dbReference type="InterPro" id="IPR024660">
    <property type="entry name" value="UCS_central_dom"/>
</dbReference>
<feature type="region of interest" description="Disordered" evidence="8">
    <location>
        <begin position="426"/>
        <end position="451"/>
    </location>
</feature>
<accession>A0A433D880</accession>
<dbReference type="PROSITE" id="PS50005">
    <property type="entry name" value="TPR"/>
    <property type="match status" value="1"/>
</dbReference>
<keyword evidence="7" id="KW-0802">TPR repeat</keyword>
<dbReference type="InterPro" id="IPR011989">
    <property type="entry name" value="ARM-like"/>
</dbReference>
<dbReference type="GO" id="GO:0030154">
    <property type="term" value="P:cell differentiation"/>
    <property type="evidence" value="ECO:0007669"/>
    <property type="project" value="UniProtKB-KW"/>
</dbReference>
<dbReference type="PANTHER" id="PTHR45994">
    <property type="entry name" value="FI21225P1"/>
    <property type="match status" value="1"/>
</dbReference>
<dbReference type="PANTHER" id="PTHR45994:SF1">
    <property type="entry name" value="FI21225P1"/>
    <property type="match status" value="1"/>
</dbReference>
<dbReference type="GO" id="GO:0051879">
    <property type="term" value="F:Hsp90 protein binding"/>
    <property type="evidence" value="ECO:0007669"/>
    <property type="project" value="TreeGrafter"/>
</dbReference>
<sequence>MESYENEIKECTEALSKDPSGASQLLVRRAKAYESLGHNDLAYADIRTAVQLDPRNLDAVDAAQRLVRLVLTPADSASSPNTIATTKDSAEAERLSRMQASLRTVSDGDDAAIASFVRFTAFVDVLRACDLETATPDERTLALAILSRLFNHPRAQESSSSSNSPSGSTYPMDLIKQTCAAHFVTVLDSTSKRDKTLAFSALSAIFQTSVSVGASILNRTSILEEVADCLEYESVDVQVAVADVLALACSDRTCRKNVAVYCGEYLARVVSKKDADERLKVAAGVAITKMTMVEDEDELGRQAGAQEAGNGDPGDLAADMMKLQLKDDKLADLFRDLIKNPKSERATLLNAVEGLAYSSLNASIKEKITADLAFLKSLFTLAQQPDTASNSPLTYGIATILANVTMYRPALTDEQKQLKRLRDLANAKNASKNPGGKLPAPDISADPRDDEPAVSSRCVALVKHGAVSALVSLAKATSDNTRFLVVQSLLHLATPQETRGTIIQQGGARLLLALSLHGDKETVACAAQALAKIAITMDPRVAFQPSQRLELVRPLLALARGEHQLRVFESLMALTNLVSVDEDVRNRVHREGGMTAIENAQFSDNIMIRRAATEALCNMMFCEPVYEMYATPGEGAPQNRIKLLLALSDVEDFQTRRAASGALAILAASPGACGMIVKEPRGLDVVVGLVSDEEKVEIQHRGVEIMRCLVEFGGKEMGDKLVEMGTHVRLAALVKDCEVMEIKGVAMETLKVMAASGVKM</sequence>
<evidence type="ECO:0000256" key="5">
    <source>
        <dbReference type="ARBA" id="ARBA00022782"/>
    </source>
</evidence>
<evidence type="ECO:0000256" key="4">
    <source>
        <dbReference type="ARBA" id="ARBA00022541"/>
    </source>
</evidence>
<protein>
    <submittedName>
        <fullName evidence="10">Armadillo-type protein</fullName>
    </submittedName>
</protein>
<keyword evidence="6" id="KW-0143">Chaperone</keyword>
<gene>
    <name evidence="10" type="ORF">BC936DRAFT_146178</name>
</gene>
<feature type="domain" description="UNC-45/Cro1/She4 central" evidence="9">
    <location>
        <begin position="125"/>
        <end position="290"/>
    </location>
</feature>
<evidence type="ECO:0000256" key="3">
    <source>
        <dbReference type="ARBA" id="ARBA00022490"/>
    </source>
</evidence>
<dbReference type="Gene3D" id="1.25.10.10">
    <property type="entry name" value="Leucine-rich Repeat Variant"/>
    <property type="match status" value="2"/>
</dbReference>
<evidence type="ECO:0000313" key="11">
    <source>
        <dbReference type="Proteomes" id="UP000268093"/>
    </source>
</evidence>
<keyword evidence="5" id="KW-0221">Differentiation</keyword>
<evidence type="ECO:0000313" key="10">
    <source>
        <dbReference type="EMBL" id="RUP47064.1"/>
    </source>
</evidence>